<dbReference type="SUPFAM" id="SSF52777">
    <property type="entry name" value="CoA-dependent acyltransferases"/>
    <property type="match status" value="2"/>
</dbReference>
<comment type="caution">
    <text evidence="2">The sequence shown here is derived from an EMBL/GenBank/DDBJ whole genome shotgun (WGS) entry which is preliminary data.</text>
</comment>
<accession>A0ABQ3XTC9</accession>
<evidence type="ECO:0000313" key="3">
    <source>
        <dbReference type="Proteomes" id="UP000612282"/>
    </source>
</evidence>
<dbReference type="PANTHER" id="PTHR45527">
    <property type="entry name" value="NONRIBOSOMAL PEPTIDE SYNTHETASE"/>
    <property type="match status" value="1"/>
</dbReference>
<keyword evidence="3" id="KW-1185">Reference proteome</keyword>
<dbReference type="Gene3D" id="3.30.559.10">
    <property type="entry name" value="Chloramphenicol acetyltransferase-like domain"/>
    <property type="match status" value="1"/>
</dbReference>
<dbReference type="PANTHER" id="PTHR45527:SF1">
    <property type="entry name" value="FATTY ACID SYNTHASE"/>
    <property type="match status" value="1"/>
</dbReference>
<gene>
    <name evidence="2" type="ORF">Aco03nite_101710</name>
</gene>
<reference evidence="2 3" key="1">
    <citation type="submission" date="2021-01" db="EMBL/GenBank/DDBJ databases">
        <title>Whole genome shotgun sequence of Actinoplanes couchii NBRC 106145.</title>
        <authorList>
            <person name="Komaki H."/>
            <person name="Tamura T."/>
        </authorList>
    </citation>
    <scope>NUCLEOTIDE SEQUENCE [LARGE SCALE GENOMIC DNA]</scope>
    <source>
        <strain evidence="2 3">NBRC 106145</strain>
    </source>
</reference>
<dbReference type="InterPro" id="IPR001242">
    <property type="entry name" value="Condensation_dom"/>
</dbReference>
<protein>
    <recommendedName>
        <fullName evidence="1">Condensation domain-containing protein</fullName>
    </recommendedName>
</protein>
<sequence>MSYAERGVWFLQQAAGAEACNLGAAVRIPSPLDPERLFAALTVVAGRHEAMRTTYRIDGASLVAVVLPENPPQTRLIDAVDWTTEQLADAVRAVHAEPFDLAGGSPCRLVLWNRGAAGHVMFFAMHHAVTDWNSMVQCAAEMFELYGNGLDVSALPAVTAGYGDFAAAQQAMLAGPDGAAALAYWNSILPAARPPRPVPADRERSGRATAQQILPFGFGAEAKKGLDALAWRLRVPVYLVLLGRWASALRPVETGQPLVVGLSRTLRKPAFARTVGCFTNTIPVVVGPEAGPDLPSVVDGLRRQLQESYRHQGYPNELLARHRPDLGAAGGRPAMFDAHFNYVPGDADNLGSLFTGDAQVRAQAGGLLLESFPALPTVGMWSDFSLHLTEAPQRLVGMVGYDSATFSAATADAVSRRFADPAGHPAAVTP</sequence>
<dbReference type="Pfam" id="PF00668">
    <property type="entry name" value="Condensation"/>
    <property type="match status" value="1"/>
</dbReference>
<evidence type="ECO:0000259" key="1">
    <source>
        <dbReference type="Pfam" id="PF00668"/>
    </source>
</evidence>
<dbReference type="Proteomes" id="UP000612282">
    <property type="component" value="Unassembled WGS sequence"/>
</dbReference>
<proteinExistence type="predicted"/>
<dbReference type="RefSeq" id="WP_203810052.1">
    <property type="nucleotide sequence ID" value="NZ_BAAAQE010000043.1"/>
</dbReference>
<dbReference type="InterPro" id="IPR023213">
    <property type="entry name" value="CAT-like_dom_sf"/>
</dbReference>
<dbReference type="Gene3D" id="3.30.559.30">
    <property type="entry name" value="Nonribosomal peptide synthetase, condensation domain"/>
    <property type="match status" value="1"/>
</dbReference>
<organism evidence="2 3">
    <name type="scientific">Actinoplanes couchii</name>
    <dbReference type="NCBI Taxonomy" id="403638"/>
    <lineage>
        <taxon>Bacteria</taxon>
        <taxon>Bacillati</taxon>
        <taxon>Actinomycetota</taxon>
        <taxon>Actinomycetes</taxon>
        <taxon>Micromonosporales</taxon>
        <taxon>Micromonosporaceae</taxon>
        <taxon>Actinoplanes</taxon>
    </lineage>
</organism>
<dbReference type="EMBL" id="BOMG01000137">
    <property type="protein sequence ID" value="GID61767.1"/>
    <property type="molecule type" value="Genomic_DNA"/>
</dbReference>
<evidence type="ECO:0000313" key="2">
    <source>
        <dbReference type="EMBL" id="GID61767.1"/>
    </source>
</evidence>
<feature type="domain" description="Condensation" evidence="1">
    <location>
        <begin position="4"/>
        <end position="419"/>
    </location>
</feature>
<name>A0ABQ3XTC9_9ACTN</name>